<dbReference type="EMBL" id="PYGD01000002">
    <property type="protein sequence ID" value="PSK93494.1"/>
    <property type="molecule type" value="Genomic_DNA"/>
</dbReference>
<sequence length="150" mass="15339">MKSIFLFAALLLLGHALYAQNSSRLTVRNTTPCTMYYRVVVSPPVTPGATSCSTGGVSALLSIAPGTFISYTATSLPGISTPPGADRVILGGIVCSGPSGCDTPALNVSSYGCLGWPNGVIANVNGAGCTICTQTIATWNFSGQNTLLFN</sequence>
<keyword evidence="3" id="KW-1185">Reference proteome</keyword>
<gene>
    <name evidence="2" type="ORF">B0I18_102464</name>
</gene>
<feature type="signal peptide" evidence="1">
    <location>
        <begin position="1"/>
        <end position="21"/>
    </location>
</feature>
<keyword evidence="1" id="KW-0732">Signal</keyword>
<proteinExistence type="predicted"/>
<feature type="chain" id="PRO_5015148529" evidence="1">
    <location>
        <begin position="22"/>
        <end position="150"/>
    </location>
</feature>
<organism evidence="2 3">
    <name type="scientific">Taibaiella chishuiensis</name>
    <dbReference type="NCBI Taxonomy" id="1434707"/>
    <lineage>
        <taxon>Bacteria</taxon>
        <taxon>Pseudomonadati</taxon>
        <taxon>Bacteroidota</taxon>
        <taxon>Chitinophagia</taxon>
        <taxon>Chitinophagales</taxon>
        <taxon>Chitinophagaceae</taxon>
        <taxon>Taibaiella</taxon>
    </lineage>
</organism>
<name>A0A2P8D8D9_9BACT</name>
<evidence type="ECO:0000313" key="2">
    <source>
        <dbReference type="EMBL" id="PSK93494.1"/>
    </source>
</evidence>
<comment type="caution">
    <text evidence="2">The sequence shown here is derived from an EMBL/GenBank/DDBJ whole genome shotgun (WGS) entry which is preliminary data.</text>
</comment>
<dbReference type="RefSeq" id="WP_106522488.1">
    <property type="nucleotide sequence ID" value="NZ_PYGD01000002.1"/>
</dbReference>
<dbReference type="Proteomes" id="UP000240572">
    <property type="component" value="Unassembled WGS sequence"/>
</dbReference>
<evidence type="ECO:0000313" key="3">
    <source>
        <dbReference type="Proteomes" id="UP000240572"/>
    </source>
</evidence>
<evidence type="ECO:0000256" key="1">
    <source>
        <dbReference type="SAM" id="SignalP"/>
    </source>
</evidence>
<dbReference type="AlphaFoldDB" id="A0A2P8D8D9"/>
<protein>
    <submittedName>
        <fullName evidence="2">Uncharacterized protein</fullName>
    </submittedName>
</protein>
<reference evidence="2 3" key="1">
    <citation type="submission" date="2018-03" db="EMBL/GenBank/DDBJ databases">
        <title>Genomic Encyclopedia of Type Strains, Phase III (KMG-III): the genomes of soil and plant-associated and newly described type strains.</title>
        <authorList>
            <person name="Whitman W."/>
        </authorList>
    </citation>
    <scope>NUCLEOTIDE SEQUENCE [LARGE SCALE GENOMIC DNA]</scope>
    <source>
        <strain evidence="2 3">CGMCC 1.12700</strain>
    </source>
</reference>
<accession>A0A2P8D8D9</accession>